<organism evidence="2 3">
    <name type="scientific">Racocetra fulgida</name>
    <dbReference type="NCBI Taxonomy" id="60492"/>
    <lineage>
        <taxon>Eukaryota</taxon>
        <taxon>Fungi</taxon>
        <taxon>Fungi incertae sedis</taxon>
        <taxon>Mucoromycota</taxon>
        <taxon>Glomeromycotina</taxon>
        <taxon>Glomeromycetes</taxon>
        <taxon>Diversisporales</taxon>
        <taxon>Gigasporaceae</taxon>
        <taxon>Racocetra</taxon>
    </lineage>
</organism>
<feature type="region of interest" description="Disordered" evidence="1">
    <location>
        <begin position="1"/>
        <end position="30"/>
    </location>
</feature>
<feature type="compositionally biased region" description="Polar residues" evidence="1">
    <location>
        <begin position="1"/>
        <end position="15"/>
    </location>
</feature>
<feature type="compositionally biased region" description="Basic residues" evidence="1">
    <location>
        <begin position="19"/>
        <end position="28"/>
    </location>
</feature>
<evidence type="ECO:0000256" key="1">
    <source>
        <dbReference type="SAM" id="MobiDB-lite"/>
    </source>
</evidence>
<reference evidence="2" key="1">
    <citation type="submission" date="2021-06" db="EMBL/GenBank/DDBJ databases">
        <authorList>
            <person name="Kallberg Y."/>
            <person name="Tangrot J."/>
            <person name="Rosling A."/>
        </authorList>
    </citation>
    <scope>NUCLEOTIDE SEQUENCE</scope>
    <source>
        <strain evidence="2">IN212</strain>
    </source>
</reference>
<sequence length="142" mass="16158">MDSDSQQEVATPTNYSSKREKKPKKKFKAEKSSTAAVLGVDIEKTKKIKGKSEKKIFNLTNSAGEFSNSNRPSKLPEKFEEKKRKWSEEEDLEELLSPIVVIESFKKKKGDIFNKSTFNGDIKKKTNGLRNEIDEFNVNGPL</sequence>
<evidence type="ECO:0000313" key="2">
    <source>
        <dbReference type="EMBL" id="CAG8757645.1"/>
    </source>
</evidence>
<protein>
    <submittedName>
        <fullName evidence="2">9343_t:CDS:1</fullName>
    </submittedName>
</protein>
<dbReference type="AlphaFoldDB" id="A0A9N9J172"/>
<keyword evidence="3" id="KW-1185">Reference proteome</keyword>
<proteinExistence type="predicted"/>
<accession>A0A9N9J172</accession>
<gene>
    <name evidence="2" type="ORF">RFULGI_LOCUS14067</name>
</gene>
<evidence type="ECO:0000313" key="3">
    <source>
        <dbReference type="Proteomes" id="UP000789396"/>
    </source>
</evidence>
<comment type="caution">
    <text evidence="2">The sequence shown here is derived from an EMBL/GenBank/DDBJ whole genome shotgun (WGS) entry which is preliminary data.</text>
</comment>
<name>A0A9N9J172_9GLOM</name>
<dbReference type="EMBL" id="CAJVPZ010039531">
    <property type="protein sequence ID" value="CAG8757645.1"/>
    <property type="molecule type" value="Genomic_DNA"/>
</dbReference>
<dbReference type="Proteomes" id="UP000789396">
    <property type="component" value="Unassembled WGS sequence"/>
</dbReference>
<feature type="non-terminal residue" evidence="2">
    <location>
        <position position="142"/>
    </location>
</feature>